<evidence type="ECO:0000313" key="1">
    <source>
        <dbReference type="EMBL" id="RVW91923.1"/>
    </source>
</evidence>
<organism evidence="1 2">
    <name type="scientific">Vitis vinifera</name>
    <name type="common">Grape</name>
    <dbReference type="NCBI Taxonomy" id="29760"/>
    <lineage>
        <taxon>Eukaryota</taxon>
        <taxon>Viridiplantae</taxon>
        <taxon>Streptophyta</taxon>
        <taxon>Embryophyta</taxon>
        <taxon>Tracheophyta</taxon>
        <taxon>Spermatophyta</taxon>
        <taxon>Magnoliopsida</taxon>
        <taxon>eudicotyledons</taxon>
        <taxon>Gunneridae</taxon>
        <taxon>Pentapetalae</taxon>
        <taxon>rosids</taxon>
        <taxon>Vitales</taxon>
        <taxon>Vitaceae</taxon>
        <taxon>Viteae</taxon>
        <taxon>Vitis</taxon>
    </lineage>
</organism>
<name>A0A438I5E2_VITVI</name>
<dbReference type="EMBL" id="QGNW01000141">
    <property type="protein sequence ID" value="RVW91923.1"/>
    <property type="molecule type" value="Genomic_DNA"/>
</dbReference>
<protein>
    <submittedName>
        <fullName evidence="1">Uncharacterized protein</fullName>
    </submittedName>
</protein>
<sequence length="201" mass="22426">MERKTLKVLVERKTFLIRLEGEQGGKWCSMTEISRGSVFALGPSDGSWLQQPWKVHKDLGVCYQQKIFCSDHSPRATRAEVGRILKKALSSMLVVPYPNAVEKGRNIRGESWPHNNVGSMHRSYAKAIIDEGPKGGGLVLVGRWARAVVCESKFDRENWAEVGRSVARSLGKKGVVMIVPILAGNGVFSLKQLRKLYFSMI</sequence>
<accession>A0A438I5E2</accession>
<dbReference type="Proteomes" id="UP000288805">
    <property type="component" value="Unassembled WGS sequence"/>
</dbReference>
<evidence type="ECO:0000313" key="2">
    <source>
        <dbReference type="Proteomes" id="UP000288805"/>
    </source>
</evidence>
<dbReference type="AlphaFoldDB" id="A0A438I5E2"/>
<proteinExistence type="predicted"/>
<gene>
    <name evidence="1" type="ORF">CK203_030096</name>
</gene>
<comment type="caution">
    <text evidence="1">The sequence shown here is derived from an EMBL/GenBank/DDBJ whole genome shotgun (WGS) entry which is preliminary data.</text>
</comment>
<reference evidence="1 2" key="1">
    <citation type="journal article" date="2018" name="PLoS Genet.">
        <title>Population sequencing reveals clonal diversity and ancestral inbreeding in the grapevine cultivar Chardonnay.</title>
        <authorList>
            <person name="Roach M.J."/>
            <person name="Johnson D.L."/>
            <person name="Bohlmann J."/>
            <person name="van Vuuren H.J."/>
            <person name="Jones S.J."/>
            <person name="Pretorius I.S."/>
            <person name="Schmidt S.A."/>
            <person name="Borneman A.R."/>
        </authorList>
    </citation>
    <scope>NUCLEOTIDE SEQUENCE [LARGE SCALE GENOMIC DNA]</scope>
    <source>
        <strain evidence="2">cv. Chardonnay</strain>
        <tissue evidence="1">Leaf</tissue>
    </source>
</reference>